<dbReference type="AlphaFoldDB" id="A0A2P2ED85"/>
<dbReference type="PANTHER" id="PTHR48098:SF6">
    <property type="entry name" value="FERRI-BACILLIBACTIN ESTERASE BESA"/>
    <property type="match status" value="1"/>
</dbReference>
<dbReference type="SUPFAM" id="SSF53474">
    <property type="entry name" value="alpha/beta-Hydrolases"/>
    <property type="match status" value="1"/>
</dbReference>
<dbReference type="Pfam" id="PF00756">
    <property type="entry name" value="Esterase"/>
    <property type="match status" value="1"/>
</dbReference>
<gene>
    <name evidence="1" type="primary">besA</name>
    <name evidence="1" type="ORF">PbB2_02693</name>
</gene>
<evidence type="ECO:0000313" key="2">
    <source>
        <dbReference type="Proteomes" id="UP000245086"/>
    </source>
</evidence>
<dbReference type="Gene3D" id="3.40.50.1820">
    <property type="entry name" value="alpha/beta hydrolase"/>
    <property type="match status" value="1"/>
</dbReference>
<dbReference type="OrthoDB" id="5523653at2"/>
<dbReference type="InterPro" id="IPR050583">
    <property type="entry name" value="Mycobacterial_A85_antigen"/>
</dbReference>
<proteinExistence type="predicted"/>
<dbReference type="EMBL" id="BFBR01000009">
    <property type="protein sequence ID" value="GBF59001.1"/>
    <property type="molecule type" value="Genomic_DNA"/>
</dbReference>
<dbReference type="PANTHER" id="PTHR48098">
    <property type="entry name" value="ENTEROCHELIN ESTERASE-RELATED"/>
    <property type="match status" value="1"/>
</dbReference>
<dbReference type="InterPro" id="IPR000801">
    <property type="entry name" value="Esterase-like"/>
</dbReference>
<reference evidence="1 2" key="1">
    <citation type="journal article" date="2018" name="Genome Announc.">
        <title>Draft Genome Sequence of "Candidatus Phycosocius bacilliformis," an Alphaproteobacterial Ectosymbiont of the Hydrocarbon-Producing Green Alga Botryococcus braunii.</title>
        <authorList>
            <person name="Tanabe Y."/>
            <person name="Yamaguchi H."/>
            <person name="Watanabe M.M."/>
        </authorList>
    </citation>
    <scope>NUCLEOTIDE SEQUENCE [LARGE SCALE GENOMIC DNA]</scope>
    <source>
        <strain evidence="1 2">BOTRYCO-2</strain>
    </source>
</reference>
<sequence>MDRRTLLTATSGMAAACFFPAFPRASNTMVIRYEAMPSRFTGARNVSVWLPPDYQTSKRRYRVLYMHDGQNIFAGSHAFGGESWRIDAVMEARAAEDPDHAAIVVGVWNTKMRAQDYTPTGIEKAMDSELRTRAIEENGGASGADGYLRFLVEELKPMIDRDYRTKSDPASTFIMGSSMGGLISAYAICEYPHVFAGAGCLSTHWPIVCRGQVYKTHTCDTQAMIKAITTYLDQKLPRPGTHRIWMDHGTQNLDSIYAPYQQAVDQMFTAKGWRQGVDFESRIYDGADHNEASWRARLKEPLAFLLG</sequence>
<organism evidence="1 2">
    <name type="scientific">Candidatus Phycosocius bacilliformis</name>
    <dbReference type="NCBI Taxonomy" id="1445552"/>
    <lineage>
        <taxon>Bacteria</taxon>
        <taxon>Pseudomonadati</taxon>
        <taxon>Pseudomonadota</taxon>
        <taxon>Alphaproteobacteria</taxon>
        <taxon>Caulobacterales</taxon>
        <taxon>Caulobacterales incertae sedis</taxon>
        <taxon>Candidatus Phycosocius</taxon>
    </lineage>
</organism>
<keyword evidence="2" id="KW-1185">Reference proteome</keyword>
<dbReference type="PROSITE" id="PS51257">
    <property type="entry name" value="PROKAR_LIPOPROTEIN"/>
    <property type="match status" value="1"/>
</dbReference>
<accession>A0A2P2ED85</accession>
<dbReference type="InterPro" id="IPR029058">
    <property type="entry name" value="AB_hydrolase_fold"/>
</dbReference>
<evidence type="ECO:0000313" key="1">
    <source>
        <dbReference type="EMBL" id="GBF59001.1"/>
    </source>
</evidence>
<protein>
    <submittedName>
        <fullName evidence="1">Ferri-bacillibactin esterase BesA</fullName>
    </submittedName>
</protein>
<comment type="caution">
    <text evidence="1">The sequence shown here is derived from an EMBL/GenBank/DDBJ whole genome shotgun (WGS) entry which is preliminary data.</text>
</comment>
<name>A0A2P2ED85_9PROT</name>
<dbReference type="Proteomes" id="UP000245086">
    <property type="component" value="Unassembled WGS sequence"/>
</dbReference>